<dbReference type="OrthoDB" id="9806267at2"/>
<dbReference type="RefSeq" id="WP_029548195.1">
    <property type="nucleotide sequence ID" value="NZ_AFVQ02000043.1"/>
</dbReference>
<dbReference type="Gene3D" id="3.40.630.40">
    <property type="entry name" value="Zn-dependent exopeptidases"/>
    <property type="match status" value="1"/>
</dbReference>
<evidence type="ECO:0000313" key="3">
    <source>
        <dbReference type="EMBL" id="KLI03339.1"/>
    </source>
</evidence>
<accession>A0A0U1QRE2</accession>
<dbReference type="InterPro" id="IPR002508">
    <property type="entry name" value="MurNAc-LAA_cat"/>
</dbReference>
<sequence>MKRRWLFWGSIIMVLAFVTLASAKWLISWHTGQSWHTPLAGRVIVLDAGHGGPDGGAVGGSIEEKDITLKITKDIRNYLQEMGAVVIMTRDRDTDLADDDFSGSHKTQDLVRRAKMVNKTHPDAFVSIHMNAIPMPSLHGAQTFYHPKSSENRKLALFIQDSLKQNLENTKRYAKPIGHVYLLKKAEAPSALVEVGFLSNAAERALLIQPNYQKKAAASISQGIMRYFTNEKIPSDQ</sequence>
<dbReference type="GO" id="GO:0008745">
    <property type="term" value="F:N-acetylmuramoyl-L-alanine amidase activity"/>
    <property type="evidence" value="ECO:0007669"/>
    <property type="project" value="InterPro"/>
</dbReference>
<proteinExistence type="predicted"/>
<dbReference type="EMBL" id="AFVQ02000043">
    <property type="protein sequence ID" value="KLI03339.1"/>
    <property type="molecule type" value="Genomic_DNA"/>
</dbReference>
<organism evidence="3 4">
    <name type="scientific">Sporolactobacillus inulinus CASD</name>
    <dbReference type="NCBI Taxonomy" id="1069536"/>
    <lineage>
        <taxon>Bacteria</taxon>
        <taxon>Bacillati</taxon>
        <taxon>Bacillota</taxon>
        <taxon>Bacilli</taxon>
        <taxon>Bacillales</taxon>
        <taxon>Sporolactobacillaceae</taxon>
        <taxon>Sporolactobacillus</taxon>
    </lineage>
</organism>
<comment type="caution">
    <text evidence="3">The sequence shown here is derived from an EMBL/GenBank/DDBJ whole genome shotgun (WGS) entry which is preliminary data.</text>
</comment>
<dbReference type="AlphaFoldDB" id="A0A0U1QRE2"/>
<dbReference type="GO" id="GO:0030288">
    <property type="term" value="C:outer membrane-bounded periplasmic space"/>
    <property type="evidence" value="ECO:0007669"/>
    <property type="project" value="TreeGrafter"/>
</dbReference>
<dbReference type="InterPro" id="IPR014234">
    <property type="entry name" value="Spore_CwlD"/>
</dbReference>
<keyword evidence="4" id="KW-1185">Reference proteome</keyword>
<dbReference type="SUPFAM" id="SSF53187">
    <property type="entry name" value="Zn-dependent exopeptidases"/>
    <property type="match status" value="1"/>
</dbReference>
<dbReference type="PANTHER" id="PTHR30404">
    <property type="entry name" value="N-ACETYLMURAMOYL-L-ALANINE AMIDASE"/>
    <property type="match status" value="1"/>
</dbReference>
<dbReference type="InterPro" id="IPR050695">
    <property type="entry name" value="N-acetylmuramoyl_amidase_3"/>
</dbReference>
<dbReference type="Proteomes" id="UP000035553">
    <property type="component" value="Unassembled WGS sequence"/>
</dbReference>
<reference evidence="3 4" key="1">
    <citation type="journal article" date="2011" name="J. Bacteriol.">
        <title>Draft genome sequence of Sporolactobacillus inulinus strain CASD, an efficient D-lactic acid-producing bacterium with high-concentration lactate tolerance capability.</title>
        <authorList>
            <person name="Yu B."/>
            <person name="Su F."/>
            <person name="Wang L."/>
            <person name="Xu K."/>
            <person name="Zhao B."/>
            <person name="Xu P."/>
        </authorList>
    </citation>
    <scope>NUCLEOTIDE SEQUENCE [LARGE SCALE GENOMIC DNA]</scope>
    <source>
        <strain evidence="3 4">CASD</strain>
    </source>
</reference>
<evidence type="ECO:0000313" key="4">
    <source>
        <dbReference type="Proteomes" id="UP000035553"/>
    </source>
</evidence>
<dbReference type="CDD" id="cd02696">
    <property type="entry name" value="MurNAc-LAA"/>
    <property type="match status" value="1"/>
</dbReference>
<gene>
    <name evidence="3" type="ORF">SINU_03535</name>
</gene>
<evidence type="ECO:0000256" key="1">
    <source>
        <dbReference type="ARBA" id="ARBA00022801"/>
    </source>
</evidence>
<protein>
    <submittedName>
        <fullName evidence="3">N-acetylmuramoyl-L-alanine amidase</fullName>
    </submittedName>
</protein>
<name>A0A0U1QRE2_9BACL</name>
<dbReference type="PANTHER" id="PTHR30404:SF0">
    <property type="entry name" value="N-ACETYLMURAMOYL-L-ALANINE AMIDASE AMIC"/>
    <property type="match status" value="1"/>
</dbReference>
<dbReference type="SMART" id="SM00646">
    <property type="entry name" value="Ami_3"/>
    <property type="match status" value="1"/>
</dbReference>
<dbReference type="Pfam" id="PF01520">
    <property type="entry name" value="Amidase_3"/>
    <property type="match status" value="1"/>
</dbReference>
<dbReference type="STRING" id="1069536.SINU_03535"/>
<dbReference type="NCBIfam" id="TIGR02883">
    <property type="entry name" value="spore_cwlD"/>
    <property type="match status" value="1"/>
</dbReference>
<keyword evidence="1" id="KW-0378">Hydrolase</keyword>
<evidence type="ECO:0000259" key="2">
    <source>
        <dbReference type="SMART" id="SM00646"/>
    </source>
</evidence>
<feature type="domain" description="MurNAc-LAA" evidence="2">
    <location>
        <begin position="114"/>
        <end position="225"/>
    </location>
</feature>
<dbReference type="GO" id="GO:0009253">
    <property type="term" value="P:peptidoglycan catabolic process"/>
    <property type="evidence" value="ECO:0007669"/>
    <property type="project" value="InterPro"/>
</dbReference>